<evidence type="ECO:0000259" key="1">
    <source>
        <dbReference type="PROSITE" id="PS51664"/>
    </source>
</evidence>
<gene>
    <name evidence="2" type="ORF">E1267_36665</name>
</gene>
<dbReference type="InterPro" id="IPR003776">
    <property type="entry name" value="YcaO-like_dom"/>
</dbReference>
<evidence type="ECO:0000313" key="3">
    <source>
        <dbReference type="Proteomes" id="UP000295157"/>
    </source>
</evidence>
<accession>A0A4R4MWL6</accession>
<proteinExistence type="predicted"/>
<dbReference type="AlphaFoldDB" id="A0A4R4MWL6"/>
<sequence length="413" mass="44358">MPVHSRGPEQGLRLLRRGALVIAQVSRDRTAGSVVPSLISYTATGAEVTGGAALGDDEAALRAAVGEAVERHCANQVPSGLRRATYRELDEPAVDPRSFALYSPAQYRARGFPFVPMTADLEIAWSPAEDLVSGGRALVPASLVYVNYFTGPRRAEPATNYPILAGTAAAATQEQARQAALREVLERDAVTLWWHGSAPASPLKAPAGGPLAEALGEAAESGLTVSLLRIPAAFDAIVAAVFVEDRARRIVGFGSACRATEEGAAAKAFTEAIGTYETGRILLRRDIARPPYLRRRADRRYLDDLRRGWRDVNDVRLHVQVYLDERLQGDALDRLRHPSGPPMPPESLGPLRSLTDQGLRAYAVDLSSPDSELHVARVLVPGLVCDAPAAFPFLGSTRLPASSDLVRQPLPFA</sequence>
<organism evidence="2 3">
    <name type="scientific">Nonomuraea longispora</name>
    <dbReference type="NCBI Taxonomy" id="1848320"/>
    <lineage>
        <taxon>Bacteria</taxon>
        <taxon>Bacillati</taxon>
        <taxon>Actinomycetota</taxon>
        <taxon>Actinomycetes</taxon>
        <taxon>Streptosporangiales</taxon>
        <taxon>Streptosporangiaceae</taxon>
        <taxon>Nonomuraea</taxon>
    </lineage>
</organism>
<feature type="domain" description="YcaO" evidence="1">
    <location>
        <begin position="51"/>
        <end position="413"/>
    </location>
</feature>
<dbReference type="EMBL" id="SMJZ01000212">
    <property type="protein sequence ID" value="TDB99753.1"/>
    <property type="molecule type" value="Genomic_DNA"/>
</dbReference>
<dbReference type="PROSITE" id="PS51664">
    <property type="entry name" value="YCAO"/>
    <property type="match status" value="1"/>
</dbReference>
<dbReference type="Pfam" id="PF02624">
    <property type="entry name" value="YcaO"/>
    <property type="match status" value="1"/>
</dbReference>
<dbReference type="Gene3D" id="3.30.40.250">
    <property type="match status" value="1"/>
</dbReference>
<dbReference type="Gene3D" id="3.30.160.660">
    <property type="match status" value="1"/>
</dbReference>
<evidence type="ECO:0000313" key="2">
    <source>
        <dbReference type="EMBL" id="TDB99753.1"/>
    </source>
</evidence>
<reference evidence="2 3" key="1">
    <citation type="submission" date="2019-02" db="EMBL/GenBank/DDBJ databases">
        <title>Draft genome sequences of novel Actinobacteria.</title>
        <authorList>
            <person name="Sahin N."/>
            <person name="Ay H."/>
            <person name="Saygin H."/>
        </authorList>
    </citation>
    <scope>NUCLEOTIDE SEQUENCE [LARGE SCALE GENOMIC DNA]</scope>
    <source>
        <strain evidence="2 3">KC201</strain>
    </source>
</reference>
<keyword evidence="3" id="KW-1185">Reference proteome</keyword>
<dbReference type="OrthoDB" id="2379922at2"/>
<name>A0A4R4MWL6_9ACTN</name>
<protein>
    <submittedName>
        <fullName evidence="2">Bacteriocin biosynthesis protein SagD</fullName>
    </submittedName>
</protein>
<dbReference type="PANTHER" id="PTHR37809">
    <property type="entry name" value="RIBOSOMAL PROTEIN S12 METHYLTHIOTRANSFERASE ACCESSORY FACTOR YCAO"/>
    <property type="match status" value="1"/>
</dbReference>
<comment type="caution">
    <text evidence="2">The sequence shown here is derived from an EMBL/GenBank/DDBJ whole genome shotgun (WGS) entry which is preliminary data.</text>
</comment>
<dbReference type="PANTHER" id="PTHR37809:SF1">
    <property type="entry name" value="RIBOSOMAL PROTEIN S12 METHYLTHIOTRANSFERASE ACCESSORY FACTOR YCAO"/>
    <property type="match status" value="1"/>
</dbReference>
<dbReference type="Gene3D" id="3.30.1330.230">
    <property type="match status" value="1"/>
</dbReference>
<dbReference type="Proteomes" id="UP000295157">
    <property type="component" value="Unassembled WGS sequence"/>
</dbReference>